<dbReference type="Proteomes" id="UP000824120">
    <property type="component" value="Chromosome 11"/>
</dbReference>
<sequence>MLRLKFEPPTSSTNHALNQHTKRLSGRYIRMILLVFETTSGLSGDWRESSHFPMKEEIQVQALANILGCRVKIFQKFILACLWALNTRHWKYGMAL</sequence>
<evidence type="ECO:0000313" key="2">
    <source>
        <dbReference type="Proteomes" id="UP000824120"/>
    </source>
</evidence>
<gene>
    <name evidence="1" type="ORF">H5410_058060</name>
</gene>
<comment type="caution">
    <text evidence="1">The sequence shown here is derived from an EMBL/GenBank/DDBJ whole genome shotgun (WGS) entry which is preliminary data.</text>
</comment>
<proteinExistence type="predicted"/>
<name>A0A9J5WSJ5_SOLCO</name>
<dbReference type="AlphaFoldDB" id="A0A9J5WSJ5"/>
<keyword evidence="2" id="KW-1185">Reference proteome</keyword>
<reference evidence="1 2" key="1">
    <citation type="submission" date="2020-09" db="EMBL/GenBank/DDBJ databases">
        <title>De no assembly of potato wild relative species, Solanum commersonii.</title>
        <authorList>
            <person name="Cho K."/>
        </authorList>
    </citation>
    <scope>NUCLEOTIDE SEQUENCE [LARGE SCALE GENOMIC DNA]</scope>
    <source>
        <strain evidence="1">LZ3.2</strain>
        <tissue evidence="1">Leaf</tissue>
    </source>
</reference>
<dbReference type="EMBL" id="JACXVP010000011">
    <property type="protein sequence ID" value="KAG5577926.1"/>
    <property type="molecule type" value="Genomic_DNA"/>
</dbReference>
<organism evidence="1 2">
    <name type="scientific">Solanum commersonii</name>
    <name type="common">Commerson's wild potato</name>
    <name type="synonym">Commerson's nightshade</name>
    <dbReference type="NCBI Taxonomy" id="4109"/>
    <lineage>
        <taxon>Eukaryota</taxon>
        <taxon>Viridiplantae</taxon>
        <taxon>Streptophyta</taxon>
        <taxon>Embryophyta</taxon>
        <taxon>Tracheophyta</taxon>
        <taxon>Spermatophyta</taxon>
        <taxon>Magnoliopsida</taxon>
        <taxon>eudicotyledons</taxon>
        <taxon>Gunneridae</taxon>
        <taxon>Pentapetalae</taxon>
        <taxon>asterids</taxon>
        <taxon>lamiids</taxon>
        <taxon>Solanales</taxon>
        <taxon>Solanaceae</taxon>
        <taxon>Solanoideae</taxon>
        <taxon>Solaneae</taxon>
        <taxon>Solanum</taxon>
    </lineage>
</organism>
<evidence type="ECO:0000313" key="1">
    <source>
        <dbReference type="EMBL" id="KAG5577926.1"/>
    </source>
</evidence>
<protein>
    <submittedName>
        <fullName evidence="1">Uncharacterized protein</fullName>
    </submittedName>
</protein>
<accession>A0A9J5WSJ5</accession>